<accession>A0A7V4LDB0</accession>
<dbReference type="InterPro" id="IPR050508">
    <property type="entry name" value="Methyltransf_Superfamily"/>
</dbReference>
<dbReference type="AlphaFoldDB" id="A0A7V4LDB0"/>
<dbReference type="PANTHER" id="PTHR42912">
    <property type="entry name" value="METHYLTRANSFERASE"/>
    <property type="match status" value="1"/>
</dbReference>
<dbReference type="InterPro" id="IPR013216">
    <property type="entry name" value="Methyltransf_11"/>
</dbReference>
<comment type="caution">
    <text evidence="2">The sequence shown here is derived from an EMBL/GenBank/DDBJ whole genome shotgun (WGS) entry which is preliminary data.</text>
</comment>
<dbReference type="Pfam" id="PF08241">
    <property type="entry name" value="Methyltransf_11"/>
    <property type="match status" value="1"/>
</dbReference>
<name>A0A7V4LDB0_9BACT</name>
<reference evidence="2" key="1">
    <citation type="journal article" date="2020" name="mSystems">
        <title>Genome- and Community-Level Interaction Insights into Carbon Utilization and Element Cycling Functions of Hydrothermarchaeota in Hydrothermal Sediment.</title>
        <authorList>
            <person name="Zhou Z."/>
            <person name="Liu Y."/>
            <person name="Xu W."/>
            <person name="Pan J."/>
            <person name="Luo Z.H."/>
            <person name="Li M."/>
        </authorList>
    </citation>
    <scope>NUCLEOTIDE SEQUENCE [LARGE SCALE GENOMIC DNA]</scope>
    <source>
        <strain evidence="2">SpSt-548</strain>
    </source>
</reference>
<sequence>MVAGSSAAFDSQAAAYDRWYATPLGQLTDRVEKEALFGILPSVQGRLLLEVGCGTGNITLALARRGARVVGLDASRPMLAAARRREREAPGVAGWLQGRAESLPFPAHTFDGVLSALALDFMADRLGAVREMVRVLRPGGFLAVAVLNRHSLWTLKRRGRAWLKASLWRGVHFLTPGGLLQLIWAGGDWEAVHLKPAVYFPPWGGALAVRGYARLERLAQHLRLPGGAVVVAVARKKRVPFLSPGRRL</sequence>
<dbReference type="EMBL" id="DSXI01000472">
    <property type="protein sequence ID" value="HGS05654.1"/>
    <property type="molecule type" value="Genomic_DNA"/>
</dbReference>
<keyword evidence="2" id="KW-0489">Methyltransferase</keyword>
<evidence type="ECO:0000313" key="2">
    <source>
        <dbReference type="EMBL" id="HGS05654.1"/>
    </source>
</evidence>
<dbReference type="InterPro" id="IPR029063">
    <property type="entry name" value="SAM-dependent_MTases_sf"/>
</dbReference>
<proteinExistence type="predicted"/>
<evidence type="ECO:0000259" key="1">
    <source>
        <dbReference type="Pfam" id="PF08241"/>
    </source>
</evidence>
<gene>
    <name evidence="2" type="ORF">ENT08_07970</name>
</gene>
<keyword evidence="2" id="KW-0808">Transferase</keyword>
<dbReference type="GO" id="GO:0032259">
    <property type="term" value="P:methylation"/>
    <property type="evidence" value="ECO:0007669"/>
    <property type="project" value="UniProtKB-KW"/>
</dbReference>
<protein>
    <submittedName>
        <fullName evidence="2">Class I SAM-dependent methyltransferase</fullName>
    </submittedName>
</protein>
<dbReference type="CDD" id="cd02440">
    <property type="entry name" value="AdoMet_MTases"/>
    <property type="match status" value="1"/>
</dbReference>
<dbReference type="Gene3D" id="3.40.50.150">
    <property type="entry name" value="Vaccinia Virus protein VP39"/>
    <property type="match status" value="1"/>
</dbReference>
<dbReference type="PANTHER" id="PTHR42912:SF80">
    <property type="entry name" value="METHYLTRANSFERASE DOMAIN-CONTAINING PROTEIN"/>
    <property type="match status" value="1"/>
</dbReference>
<feature type="domain" description="Methyltransferase type 11" evidence="1">
    <location>
        <begin position="49"/>
        <end position="143"/>
    </location>
</feature>
<organism evidence="2">
    <name type="scientific">Desulfobacca acetoxidans</name>
    <dbReference type="NCBI Taxonomy" id="60893"/>
    <lineage>
        <taxon>Bacteria</taxon>
        <taxon>Pseudomonadati</taxon>
        <taxon>Thermodesulfobacteriota</taxon>
        <taxon>Desulfobaccia</taxon>
        <taxon>Desulfobaccales</taxon>
        <taxon>Desulfobaccaceae</taxon>
        <taxon>Desulfobacca</taxon>
    </lineage>
</organism>
<dbReference type="GO" id="GO:0008757">
    <property type="term" value="F:S-adenosylmethionine-dependent methyltransferase activity"/>
    <property type="evidence" value="ECO:0007669"/>
    <property type="project" value="InterPro"/>
</dbReference>
<dbReference type="SUPFAM" id="SSF53335">
    <property type="entry name" value="S-adenosyl-L-methionine-dependent methyltransferases"/>
    <property type="match status" value="1"/>
</dbReference>